<dbReference type="GO" id="GO:0045947">
    <property type="term" value="P:negative regulation of translational initiation"/>
    <property type="evidence" value="ECO:0007669"/>
    <property type="project" value="UniProtKB-UniRule"/>
</dbReference>
<keyword evidence="2 5" id="KW-0678">Repressor</keyword>
<dbReference type="Gene3D" id="2.60.40.4380">
    <property type="entry name" value="Translational regulator CsrA"/>
    <property type="match status" value="1"/>
</dbReference>
<name>A0A3D8IH14_9HELI</name>
<keyword evidence="3 5" id="KW-0810">Translation regulation</keyword>
<dbReference type="NCBIfam" id="TIGR00202">
    <property type="entry name" value="csrA"/>
    <property type="match status" value="1"/>
</dbReference>
<dbReference type="GeneID" id="82534867"/>
<keyword evidence="4 5" id="KW-0694">RNA-binding</keyword>
<dbReference type="AlphaFoldDB" id="A0A3D8IH14"/>
<dbReference type="GO" id="GO:1902208">
    <property type="term" value="P:regulation of bacterial-type flagellum assembly"/>
    <property type="evidence" value="ECO:0007669"/>
    <property type="project" value="UniProtKB-UniRule"/>
</dbReference>
<dbReference type="InterPro" id="IPR036107">
    <property type="entry name" value="CsrA_sf"/>
</dbReference>
<accession>A0A3D8IH14</accession>
<dbReference type="FunFam" id="2.60.40.4380:FF:000002">
    <property type="entry name" value="Translational regulator CsrA"/>
    <property type="match status" value="1"/>
</dbReference>
<keyword evidence="7" id="KW-1185">Reference proteome</keyword>
<evidence type="ECO:0000256" key="4">
    <source>
        <dbReference type="ARBA" id="ARBA00022884"/>
    </source>
</evidence>
<organism evidence="6 7">
    <name type="scientific">Helicobacter ganmani</name>
    <dbReference type="NCBI Taxonomy" id="60246"/>
    <lineage>
        <taxon>Bacteria</taxon>
        <taxon>Pseudomonadati</taxon>
        <taxon>Campylobacterota</taxon>
        <taxon>Epsilonproteobacteria</taxon>
        <taxon>Campylobacterales</taxon>
        <taxon>Helicobacteraceae</taxon>
        <taxon>Helicobacter</taxon>
    </lineage>
</organism>
<comment type="subunit">
    <text evidence="5">Homodimer; the beta-strands of each monomer intercalate to form a hydrophobic core, while the alpha-helices form wings that extend away from the core.</text>
</comment>
<dbReference type="Pfam" id="PF02599">
    <property type="entry name" value="CsrA"/>
    <property type="match status" value="1"/>
</dbReference>
<dbReference type="OrthoDB" id="9809061at2"/>
<dbReference type="GO" id="GO:0005829">
    <property type="term" value="C:cytosol"/>
    <property type="evidence" value="ECO:0007669"/>
    <property type="project" value="TreeGrafter"/>
</dbReference>
<dbReference type="Proteomes" id="UP000256650">
    <property type="component" value="Unassembled WGS sequence"/>
</dbReference>
<reference evidence="6 7" key="1">
    <citation type="submission" date="2018-04" db="EMBL/GenBank/DDBJ databases">
        <title>Novel Campyloabacter and Helicobacter Species and Strains.</title>
        <authorList>
            <person name="Mannion A.J."/>
            <person name="Shen Z."/>
            <person name="Fox J.G."/>
        </authorList>
    </citation>
    <scope>NUCLEOTIDE SEQUENCE [LARGE SCALE GENOMIC DNA]</scope>
    <source>
        <strain evidence="6 7">MIT 99-5101</strain>
    </source>
</reference>
<comment type="function">
    <text evidence="5">A translational regulator that binds mRNA to regulate translation initiation and/or mRNA stability. Usually binds in the 5'-UTR at or near the Shine-Dalgarno sequence preventing ribosome-binding, thus repressing translation. Its main target seems to be the major flagellin gene, while its function is anatagonized by FliW.</text>
</comment>
<dbReference type="SUPFAM" id="SSF117130">
    <property type="entry name" value="CsrA-like"/>
    <property type="match status" value="1"/>
</dbReference>
<proteinExistence type="inferred from homology"/>
<dbReference type="InterPro" id="IPR003751">
    <property type="entry name" value="CsrA"/>
</dbReference>
<evidence type="ECO:0000256" key="3">
    <source>
        <dbReference type="ARBA" id="ARBA00022845"/>
    </source>
</evidence>
<keyword evidence="5" id="KW-1005">Bacterial flagellum biogenesis</keyword>
<evidence type="ECO:0000313" key="7">
    <source>
        <dbReference type="Proteomes" id="UP000256650"/>
    </source>
</evidence>
<evidence type="ECO:0000256" key="1">
    <source>
        <dbReference type="ARBA" id="ARBA00022490"/>
    </source>
</evidence>
<dbReference type="GO" id="GO:0006109">
    <property type="term" value="P:regulation of carbohydrate metabolic process"/>
    <property type="evidence" value="ECO:0007669"/>
    <property type="project" value="InterPro"/>
</dbReference>
<dbReference type="PANTHER" id="PTHR34984:SF1">
    <property type="entry name" value="CARBON STORAGE REGULATOR"/>
    <property type="match status" value="1"/>
</dbReference>
<dbReference type="EMBL" id="NXLS01000001">
    <property type="protein sequence ID" value="RDU64413.1"/>
    <property type="molecule type" value="Genomic_DNA"/>
</dbReference>
<dbReference type="GO" id="GO:0044781">
    <property type="term" value="P:bacterial-type flagellum organization"/>
    <property type="evidence" value="ECO:0007669"/>
    <property type="project" value="UniProtKB-KW"/>
</dbReference>
<evidence type="ECO:0000256" key="2">
    <source>
        <dbReference type="ARBA" id="ARBA00022491"/>
    </source>
</evidence>
<gene>
    <name evidence="5 6" type="primary">csrA</name>
    <name evidence="6" type="ORF">CQA43_00970</name>
</gene>
<dbReference type="PANTHER" id="PTHR34984">
    <property type="entry name" value="CARBON STORAGE REGULATOR"/>
    <property type="match status" value="1"/>
</dbReference>
<comment type="similarity">
    <text evidence="5">Belongs to the CsrA/RsmA family.</text>
</comment>
<evidence type="ECO:0000256" key="5">
    <source>
        <dbReference type="HAMAP-Rule" id="MF_00167"/>
    </source>
</evidence>
<protein>
    <recommendedName>
        <fullName evidence="5">Translational regulator CsrA</fullName>
    </recommendedName>
</protein>
<comment type="subcellular location">
    <subcellularLocation>
        <location evidence="5">Cytoplasm</location>
    </subcellularLocation>
</comment>
<comment type="caution">
    <text evidence="6">The sequence shown here is derived from an EMBL/GenBank/DDBJ whole genome shotgun (WGS) entry which is preliminary data.</text>
</comment>
<dbReference type="GO" id="GO:0006402">
    <property type="term" value="P:mRNA catabolic process"/>
    <property type="evidence" value="ECO:0007669"/>
    <property type="project" value="InterPro"/>
</dbReference>
<dbReference type="HAMAP" id="MF_00167">
    <property type="entry name" value="CsrA"/>
    <property type="match status" value="1"/>
</dbReference>
<keyword evidence="1 5" id="KW-0963">Cytoplasm</keyword>
<evidence type="ECO:0000313" key="6">
    <source>
        <dbReference type="EMBL" id="RDU64413.1"/>
    </source>
</evidence>
<dbReference type="RefSeq" id="WP_115550747.1">
    <property type="nucleotide sequence ID" value="NZ_CAONBV010000044.1"/>
</dbReference>
<sequence length="78" mass="8657">MLILSRKENESITIGENITIKVISIDKGNVKIGFDAPPELLILREELKLAISEENKKSLQQQAQSSVLDKLVAARKKA</sequence>
<dbReference type="GO" id="GO:0048027">
    <property type="term" value="F:mRNA 5'-UTR binding"/>
    <property type="evidence" value="ECO:0007669"/>
    <property type="project" value="UniProtKB-UniRule"/>
</dbReference>